<dbReference type="Gene3D" id="3.40.50.1820">
    <property type="entry name" value="alpha/beta hydrolase"/>
    <property type="match status" value="1"/>
</dbReference>
<evidence type="ECO:0000313" key="2">
    <source>
        <dbReference type="EMBL" id="MBW4544118.1"/>
    </source>
</evidence>
<gene>
    <name evidence="2" type="ORF">KME25_06705</name>
</gene>
<dbReference type="AlphaFoldDB" id="A0A951PK75"/>
<dbReference type="SUPFAM" id="SSF53474">
    <property type="entry name" value="alpha/beta-Hydrolases"/>
    <property type="match status" value="1"/>
</dbReference>
<dbReference type="InterPro" id="IPR012908">
    <property type="entry name" value="PGAP1-ab_dom-like"/>
</dbReference>
<dbReference type="EMBL" id="JAHHIF010000007">
    <property type="protein sequence ID" value="MBW4544118.1"/>
    <property type="molecule type" value="Genomic_DNA"/>
</dbReference>
<reference evidence="2" key="2">
    <citation type="journal article" date="2022" name="Microbiol. Resour. Announc.">
        <title>Metagenome Sequencing to Explore Phylogenomics of Terrestrial Cyanobacteria.</title>
        <authorList>
            <person name="Ward R.D."/>
            <person name="Stajich J.E."/>
            <person name="Johansen J.R."/>
            <person name="Huntemann M."/>
            <person name="Clum A."/>
            <person name="Foster B."/>
            <person name="Foster B."/>
            <person name="Roux S."/>
            <person name="Palaniappan K."/>
            <person name="Varghese N."/>
            <person name="Mukherjee S."/>
            <person name="Reddy T.B.K."/>
            <person name="Daum C."/>
            <person name="Copeland A."/>
            <person name="Chen I.A."/>
            <person name="Ivanova N.N."/>
            <person name="Kyrpides N.C."/>
            <person name="Shapiro N."/>
            <person name="Eloe-Fadrosh E.A."/>
            <person name="Pietrasiak N."/>
        </authorList>
    </citation>
    <scope>NUCLEOTIDE SEQUENCE</scope>
    <source>
        <strain evidence="2">CPER-KK1</strain>
    </source>
</reference>
<dbReference type="Pfam" id="PF07819">
    <property type="entry name" value="PGAP1"/>
    <property type="match status" value="1"/>
</dbReference>
<evidence type="ECO:0000259" key="1">
    <source>
        <dbReference type="Pfam" id="PF07819"/>
    </source>
</evidence>
<comment type="caution">
    <text evidence="2">The sequence shown here is derived from an EMBL/GenBank/DDBJ whole genome shotgun (WGS) entry which is preliminary data.</text>
</comment>
<evidence type="ECO:0000313" key="3">
    <source>
        <dbReference type="Proteomes" id="UP000753908"/>
    </source>
</evidence>
<sequence length="532" mass="61289">MSVPTRRTLPLILIRGFGGFNTDDEKRVAYQGFNNGTVYPHKRGENYIYEGLILRLMKSSWRYHDATNVVGYYSNRVTEPALIPEALKHFNPEFFSGDKVVIDPAMALHLIKTIEDLRHTFWVFRYYDLNDRTFETYGQALVRLIDFIRELAVDKDGTRPKVNIIAHSMGGLLVREAVQCTYPDSNRKAEDYINKIVTLGTPHQGVTFQIFKDWIGIQAEKEFEHFSPEFQADENNRASYKHFQDHFPVERLLTVVGTNYRSYSMTPAIMLNRVFSAGGEYGQNYNRSDGLVKQAFAQIPGAPRTFVHKCHGGIDSLITARESFEVATRFFFGNVRVRLRLVRGKITRGQDLFGKSEFFLGVSIKPRRVDFELFHQSAEAENCYGPFRNVDLSDRNIAFPWADDNKLIWEGYLNTLPIINDESITIKDMVMRLDFYVGERDLFGIGFSDNLIFRKHYYVRALLSPNLKLYLHTGEEFALDEFQPTNEQEMRIVADGWEFDVVGTGFEGTFGIEIERVPEEGQPEPLTDEIAT</sequence>
<accession>A0A951PK75</accession>
<organism evidence="2 3">
    <name type="scientific">Symplocastrum torsivum CPER-KK1</name>
    <dbReference type="NCBI Taxonomy" id="450513"/>
    <lineage>
        <taxon>Bacteria</taxon>
        <taxon>Bacillati</taxon>
        <taxon>Cyanobacteriota</taxon>
        <taxon>Cyanophyceae</taxon>
        <taxon>Oscillatoriophycideae</taxon>
        <taxon>Oscillatoriales</taxon>
        <taxon>Microcoleaceae</taxon>
        <taxon>Symplocastrum</taxon>
    </lineage>
</organism>
<feature type="domain" description="GPI inositol-deacylase PGAP1-like alpha/beta" evidence="1">
    <location>
        <begin position="130"/>
        <end position="209"/>
    </location>
</feature>
<name>A0A951PK75_9CYAN</name>
<keyword evidence="2" id="KW-0378">Hydrolase</keyword>
<reference evidence="2" key="1">
    <citation type="submission" date="2021-05" db="EMBL/GenBank/DDBJ databases">
        <authorList>
            <person name="Pietrasiak N."/>
            <person name="Ward R."/>
            <person name="Stajich J.E."/>
            <person name="Kurbessoian T."/>
        </authorList>
    </citation>
    <scope>NUCLEOTIDE SEQUENCE</scope>
    <source>
        <strain evidence="2">CPER-KK1</strain>
    </source>
</reference>
<protein>
    <submittedName>
        <fullName evidence="2">Alpha/beta hydrolase</fullName>
    </submittedName>
</protein>
<dbReference type="Proteomes" id="UP000753908">
    <property type="component" value="Unassembled WGS sequence"/>
</dbReference>
<proteinExistence type="predicted"/>
<dbReference type="InterPro" id="IPR029058">
    <property type="entry name" value="AB_hydrolase_fold"/>
</dbReference>
<dbReference type="GO" id="GO:0016788">
    <property type="term" value="F:hydrolase activity, acting on ester bonds"/>
    <property type="evidence" value="ECO:0007669"/>
    <property type="project" value="InterPro"/>
</dbReference>